<dbReference type="SUPFAM" id="SSF56112">
    <property type="entry name" value="Protein kinase-like (PK-like)"/>
    <property type="match status" value="1"/>
</dbReference>
<evidence type="ECO:0000313" key="13">
    <source>
        <dbReference type="EMBL" id="ORX85226.1"/>
    </source>
</evidence>
<feature type="domain" description="Protein kinase" evidence="12">
    <location>
        <begin position="4"/>
        <end position="318"/>
    </location>
</feature>
<dbReference type="PROSITE" id="PS00108">
    <property type="entry name" value="PROTEIN_KINASE_ST"/>
    <property type="match status" value="1"/>
</dbReference>
<evidence type="ECO:0000256" key="3">
    <source>
        <dbReference type="ARBA" id="ARBA00012425"/>
    </source>
</evidence>
<dbReference type="GO" id="GO:0005634">
    <property type="term" value="C:nucleus"/>
    <property type="evidence" value="ECO:0007669"/>
    <property type="project" value="UniProtKB-SubCell"/>
</dbReference>
<dbReference type="GO" id="GO:0005524">
    <property type="term" value="F:ATP binding"/>
    <property type="evidence" value="ECO:0007669"/>
    <property type="project" value="UniProtKB-KW"/>
</dbReference>
<comment type="subcellular location">
    <subcellularLocation>
        <location evidence="1">Nucleus</location>
    </subcellularLocation>
</comment>
<evidence type="ECO:0000256" key="7">
    <source>
        <dbReference type="ARBA" id="ARBA00022777"/>
    </source>
</evidence>
<dbReference type="SMART" id="SM00220">
    <property type="entry name" value="S_TKc"/>
    <property type="match status" value="1"/>
</dbReference>
<dbReference type="Gene3D" id="1.10.510.10">
    <property type="entry name" value="Transferase(Phosphotransferase) domain 1"/>
    <property type="match status" value="1"/>
</dbReference>
<dbReference type="EC" id="2.7.11.22" evidence="3"/>
<sequence length="341" mass="39586">MENYHILKKVGEGAHGTVFKARFIKKYDDDNNDNNNNNKNTEFIVALKKIPLRKLNDGLPINTLREMLACNLLNHKNIISMIDFFPQSMNLILVFDYIPLNLYQIINYYPDILTKENIKTIMRMILNGMAYCHSHSIIHRDLKPSNILITNDGILKIGDFGQSRLHLLSSSLTSSTLSSSVSISKYKHNYTHKVATRWYRSPELLFGSRSYDQGVDLWAIGTIFGELINTSPLFPGISDIDQIFCVFKILGTPTKEIWPEMEYLPDYNKIQFPIMNTIPFNEVLPNASENELDLIGHFLVYDNIKRISAKQALLHSYFYTYPLYLEKINFYNKILIDKKYY</sequence>
<evidence type="ECO:0000256" key="2">
    <source>
        <dbReference type="ARBA" id="ARBA00006485"/>
    </source>
</evidence>
<reference evidence="13 14" key="1">
    <citation type="submission" date="2016-08" db="EMBL/GenBank/DDBJ databases">
        <title>A Parts List for Fungal Cellulosomes Revealed by Comparative Genomics.</title>
        <authorList>
            <consortium name="DOE Joint Genome Institute"/>
            <person name="Haitjema C.H."/>
            <person name="Gilmore S.P."/>
            <person name="Henske J.K."/>
            <person name="Solomon K.V."/>
            <person name="De Groot R."/>
            <person name="Kuo A."/>
            <person name="Mondo S.J."/>
            <person name="Salamov A.A."/>
            <person name="Labutti K."/>
            <person name="Zhao Z."/>
            <person name="Chiniquy J."/>
            <person name="Barry K."/>
            <person name="Brewer H.M."/>
            <person name="Purvine S.O."/>
            <person name="Wright A.T."/>
            <person name="Boxma B."/>
            <person name="Van Alen T."/>
            <person name="Hackstein J.H."/>
            <person name="Baker S.E."/>
            <person name="Grigoriev I.V."/>
            <person name="O'Malley M.A."/>
        </authorList>
    </citation>
    <scope>NUCLEOTIDE SEQUENCE [LARGE SCALE GENOMIC DNA]</scope>
    <source>
        <strain evidence="13 14">S4</strain>
    </source>
</reference>
<dbReference type="InterPro" id="IPR011009">
    <property type="entry name" value="Kinase-like_dom_sf"/>
</dbReference>
<dbReference type="PANTHER" id="PTHR24056:SF171">
    <property type="entry name" value="CYCLIN-DEPENDENT KINASE 20"/>
    <property type="match status" value="1"/>
</dbReference>
<keyword evidence="7 13" id="KW-0418">Kinase</keyword>
<dbReference type="GO" id="GO:0004693">
    <property type="term" value="F:cyclin-dependent protein serine/threonine kinase activity"/>
    <property type="evidence" value="ECO:0007669"/>
    <property type="project" value="UniProtKB-EC"/>
</dbReference>
<comment type="similarity">
    <text evidence="2">Belongs to the protein kinase superfamily. CMGC Ser/Thr protein kinase family. CDC2/CDKX subfamily.</text>
</comment>
<dbReference type="FunFam" id="1.10.510.10:FF:000624">
    <property type="entry name" value="Mitogen-activated protein kinase"/>
    <property type="match status" value="1"/>
</dbReference>
<keyword evidence="9" id="KW-0539">Nucleus</keyword>
<evidence type="ECO:0000256" key="6">
    <source>
        <dbReference type="ARBA" id="ARBA00022741"/>
    </source>
</evidence>
<dbReference type="PROSITE" id="PS50011">
    <property type="entry name" value="PROTEIN_KINASE_DOM"/>
    <property type="match status" value="1"/>
</dbReference>
<evidence type="ECO:0000256" key="8">
    <source>
        <dbReference type="ARBA" id="ARBA00022840"/>
    </source>
</evidence>
<evidence type="ECO:0000256" key="5">
    <source>
        <dbReference type="ARBA" id="ARBA00022679"/>
    </source>
</evidence>
<dbReference type="AlphaFoldDB" id="A0A1Y1XIN0"/>
<dbReference type="Proteomes" id="UP000193944">
    <property type="component" value="Unassembled WGS sequence"/>
</dbReference>
<evidence type="ECO:0000313" key="14">
    <source>
        <dbReference type="Proteomes" id="UP000193944"/>
    </source>
</evidence>
<proteinExistence type="inferred from homology"/>
<keyword evidence="4" id="KW-0723">Serine/threonine-protein kinase</keyword>
<dbReference type="Gene3D" id="3.30.200.20">
    <property type="entry name" value="Phosphorylase Kinase, domain 1"/>
    <property type="match status" value="1"/>
</dbReference>
<dbReference type="OrthoDB" id="1732493at2759"/>
<dbReference type="STRING" id="1754192.A0A1Y1XIN0"/>
<keyword evidence="5" id="KW-0808">Transferase</keyword>
<name>A0A1Y1XIN0_9FUNG</name>
<keyword evidence="6" id="KW-0547">Nucleotide-binding</keyword>
<evidence type="ECO:0000256" key="9">
    <source>
        <dbReference type="ARBA" id="ARBA00023242"/>
    </source>
</evidence>
<keyword evidence="14" id="KW-1185">Reference proteome</keyword>
<accession>A0A1Y1XIN0</accession>
<evidence type="ECO:0000256" key="4">
    <source>
        <dbReference type="ARBA" id="ARBA00022527"/>
    </source>
</evidence>
<dbReference type="Pfam" id="PF00069">
    <property type="entry name" value="Pkinase"/>
    <property type="match status" value="1"/>
</dbReference>
<comment type="caution">
    <text evidence="13">The sequence shown here is derived from an EMBL/GenBank/DDBJ whole genome shotgun (WGS) entry which is preliminary data.</text>
</comment>
<organism evidence="13 14">
    <name type="scientific">Anaeromyces robustus</name>
    <dbReference type="NCBI Taxonomy" id="1754192"/>
    <lineage>
        <taxon>Eukaryota</taxon>
        <taxon>Fungi</taxon>
        <taxon>Fungi incertae sedis</taxon>
        <taxon>Chytridiomycota</taxon>
        <taxon>Chytridiomycota incertae sedis</taxon>
        <taxon>Neocallimastigomycetes</taxon>
        <taxon>Neocallimastigales</taxon>
        <taxon>Neocallimastigaceae</taxon>
        <taxon>Anaeromyces</taxon>
    </lineage>
</organism>
<comment type="catalytic activity">
    <reaction evidence="11">
        <text>L-seryl-[protein] + ATP = O-phospho-L-seryl-[protein] + ADP + H(+)</text>
        <dbReference type="Rhea" id="RHEA:17989"/>
        <dbReference type="Rhea" id="RHEA-COMP:9863"/>
        <dbReference type="Rhea" id="RHEA-COMP:11604"/>
        <dbReference type="ChEBI" id="CHEBI:15378"/>
        <dbReference type="ChEBI" id="CHEBI:29999"/>
        <dbReference type="ChEBI" id="CHEBI:30616"/>
        <dbReference type="ChEBI" id="CHEBI:83421"/>
        <dbReference type="ChEBI" id="CHEBI:456216"/>
        <dbReference type="EC" id="2.7.11.22"/>
    </reaction>
</comment>
<dbReference type="InterPro" id="IPR000719">
    <property type="entry name" value="Prot_kinase_dom"/>
</dbReference>
<comment type="catalytic activity">
    <reaction evidence="10">
        <text>L-threonyl-[protein] + ATP = O-phospho-L-threonyl-[protein] + ADP + H(+)</text>
        <dbReference type="Rhea" id="RHEA:46608"/>
        <dbReference type="Rhea" id="RHEA-COMP:11060"/>
        <dbReference type="Rhea" id="RHEA-COMP:11605"/>
        <dbReference type="ChEBI" id="CHEBI:15378"/>
        <dbReference type="ChEBI" id="CHEBI:30013"/>
        <dbReference type="ChEBI" id="CHEBI:30616"/>
        <dbReference type="ChEBI" id="CHEBI:61977"/>
        <dbReference type="ChEBI" id="CHEBI:456216"/>
        <dbReference type="EC" id="2.7.11.22"/>
    </reaction>
</comment>
<dbReference type="InterPro" id="IPR008271">
    <property type="entry name" value="Ser/Thr_kinase_AS"/>
</dbReference>
<protein>
    <recommendedName>
        <fullName evidence="3">cyclin-dependent kinase</fullName>
        <ecNumber evidence="3">2.7.11.22</ecNumber>
    </recommendedName>
</protein>
<keyword evidence="8" id="KW-0067">ATP-binding</keyword>
<gene>
    <name evidence="13" type="ORF">BCR32DRAFT_262499</name>
</gene>
<evidence type="ECO:0000256" key="1">
    <source>
        <dbReference type="ARBA" id="ARBA00004123"/>
    </source>
</evidence>
<dbReference type="PANTHER" id="PTHR24056">
    <property type="entry name" value="CELL DIVISION PROTEIN KINASE"/>
    <property type="match status" value="1"/>
</dbReference>
<evidence type="ECO:0000256" key="10">
    <source>
        <dbReference type="ARBA" id="ARBA00047811"/>
    </source>
</evidence>
<dbReference type="EMBL" id="MCFG01000038">
    <property type="protein sequence ID" value="ORX85226.1"/>
    <property type="molecule type" value="Genomic_DNA"/>
</dbReference>
<dbReference type="InterPro" id="IPR050108">
    <property type="entry name" value="CDK"/>
</dbReference>
<evidence type="ECO:0000256" key="11">
    <source>
        <dbReference type="ARBA" id="ARBA00048367"/>
    </source>
</evidence>
<evidence type="ECO:0000259" key="12">
    <source>
        <dbReference type="PROSITE" id="PS50011"/>
    </source>
</evidence>
<reference evidence="13 14" key="2">
    <citation type="submission" date="2016-08" db="EMBL/GenBank/DDBJ databases">
        <title>Pervasive Adenine N6-methylation of Active Genes in Fungi.</title>
        <authorList>
            <consortium name="DOE Joint Genome Institute"/>
            <person name="Mondo S.J."/>
            <person name="Dannebaum R.O."/>
            <person name="Kuo R.C."/>
            <person name="Labutti K."/>
            <person name="Haridas S."/>
            <person name="Kuo A."/>
            <person name="Salamov A."/>
            <person name="Ahrendt S.R."/>
            <person name="Lipzen A."/>
            <person name="Sullivan W."/>
            <person name="Andreopoulos W.B."/>
            <person name="Clum A."/>
            <person name="Lindquist E."/>
            <person name="Daum C."/>
            <person name="Ramamoorthy G.K."/>
            <person name="Gryganskyi A."/>
            <person name="Culley D."/>
            <person name="Magnuson J.K."/>
            <person name="James T.Y."/>
            <person name="O'Malley M.A."/>
            <person name="Stajich J.E."/>
            <person name="Spatafora J.W."/>
            <person name="Visel A."/>
            <person name="Grigoriev I.V."/>
        </authorList>
    </citation>
    <scope>NUCLEOTIDE SEQUENCE [LARGE SCALE GENOMIC DNA]</scope>
    <source>
        <strain evidence="13 14">S4</strain>
    </source>
</reference>